<evidence type="ECO:0000256" key="1">
    <source>
        <dbReference type="ARBA" id="ARBA00004389"/>
    </source>
</evidence>
<dbReference type="Pfam" id="PF07653">
    <property type="entry name" value="SH3_2"/>
    <property type="match status" value="1"/>
</dbReference>
<evidence type="ECO:0000256" key="5">
    <source>
        <dbReference type="ARBA" id="ARBA00023054"/>
    </source>
</evidence>
<feature type="compositionally biased region" description="Basic and acidic residues" evidence="9">
    <location>
        <begin position="313"/>
        <end position="324"/>
    </location>
</feature>
<evidence type="ECO:0000259" key="10">
    <source>
        <dbReference type="PROSITE" id="PS50002"/>
    </source>
</evidence>
<feature type="compositionally biased region" description="Pro residues" evidence="9">
    <location>
        <begin position="1285"/>
        <end position="1300"/>
    </location>
</feature>
<evidence type="ECO:0000313" key="12">
    <source>
        <dbReference type="Proteomes" id="UP000028760"/>
    </source>
</evidence>
<feature type="compositionally biased region" description="Basic and acidic residues" evidence="9">
    <location>
        <begin position="350"/>
        <end position="363"/>
    </location>
</feature>
<evidence type="ECO:0000256" key="8">
    <source>
        <dbReference type="SAM" id="Coils"/>
    </source>
</evidence>
<feature type="region of interest" description="Disordered" evidence="9">
    <location>
        <begin position="451"/>
        <end position="494"/>
    </location>
</feature>
<reference evidence="12" key="1">
    <citation type="submission" date="2013-10" db="EMBL/GenBank/DDBJ databases">
        <authorList>
            <person name="Schartl M."/>
            <person name="Warren W."/>
        </authorList>
    </citation>
    <scope>NUCLEOTIDE SEQUENCE [LARGE SCALE GENOMIC DNA]</scope>
    <source>
        <strain evidence="12">female</strain>
    </source>
</reference>
<dbReference type="GO" id="GO:0035459">
    <property type="term" value="P:vesicle cargo loading"/>
    <property type="evidence" value="ECO:0007669"/>
    <property type="project" value="TreeGrafter"/>
</dbReference>
<feature type="compositionally biased region" description="Pro residues" evidence="9">
    <location>
        <begin position="1262"/>
        <end position="1276"/>
    </location>
</feature>
<feature type="compositionally biased region" description="Basic and acidic residues" evidence="9">
    <location>
        <begin position="391"/>
        <end position="403"/>
    </location>
</feature>
<evidence type="ECO:0000313" key="11">
    <source>
        <dbReference type="Ensembl" id="ENSPFOP00000027392.1"/>
    </source>
</evidence>
<keyword evidence="3" id="KW-0732">Signal</keyword>
<dbReference type="Gene3D" id="2.30.30.40">
    <property type="entry name" value="SH3 Domains"/>
    <property type="match status" value="1"/>
</dbReference>
<feature type="coiled-coil region" evidence="8">
    <location>
        <begin position="866"/>
        <end position="1008"/>
    </location>
</feature>
<dbReference type="EMBL" id="AYCK01001347">
    <property type="status" value="NOT_ANNOTATED_CDS"/>
    <property type="molecule type" value="Genomic_DNA"/>
</dbReference>
<proteinExistence type="predicted"/>
<dbReference type="PANTHER" id="PTHR23158">
    <property type="entry name" value="MELANOMA INHIBITORY ACTIVITY-RELATED"/>
    <property type="match status" value="1"/>
</dbReference>
<feature type="region of interest" description="Disordered" evidence="9">
    <location>
        <begin position="313"/>
        <end position="438"/>
    </location>
</feature>
<feature type="coiled-coil region" evidence="8">
    <location>
        <begin position="263"/>
        <end position="290"/>
    </location>
</feature>
<evidence type="ECO:0000256" key="3">
    <source>
        <dbReference type="ARBA" id="ARBA00022729"/>
    </source>
</evidence>
<feature type="compositionally biased region" description="Pro residues" evidence="9">
    <location>
        <begin position="1184"/>
        <end position="1208"/>
    </location>
</feature>
<keyword evidence="2 7" id="KW-0728">SH3 domain</keyword>
<feature type="compositionally biased region" description="Polar residues" evidence="9">
    <location>
        <begin position="200"/>
        <end position="215"/>
    </location>
</feature>
<dbReference type="GO" id="GO:0005789">
    <property type="term" value="C:endoplasmic reticulum membrane"/>
    <property type="evidence" value="ECO:0007669"/>
    <property type="project" value="UniProtKB-SubCell"/>
</dbReference>
<evidence type="ECO:0000256" key="4">
    <source>
        <dbReference type="ARBA" id="ARBA00022824"/>
    </source>
</evidence>
<feature type="compositionally biased region" description="Basic and acidic residues" evidence="9">
    <location>
        <begin position="423"/>
        <end position="438"/>
    </location>
</feature>
<dbReference type="InterPro" id="IPR036028">
    <property type="entry name" value="SH3-like_dom_sf"/>
</dbReference>
<feature type="compositionally biased region" description="Basic and acidic residues" evidence="9">
    <location>
        <begin position="171"/>
        <end position="182"/>
    </location>
</feature>
<feature type="domain" description="SH3" evidence="10">
    <location>
        <begin position="40"/>
        <end position="102"/>
    </location>
</feature>
<dbReference type="Ensembl" id="ENSPFOT00000028937.1">
    <property type="protein sequence ID" value="ENSPFOP00000027392.1"/>
    <property type="gene ID" value="ENSPFOG00000014373.2"/>
</dbReference>
<feature type="compositionally biased region" description="Pro residues" evidence="9">
    <location>
        <begin position="1113"/>
        <end position="1122"/>
    </location>
</feature>
<sequence>FIKFKVHRIKTDISILKILENLNMGLLSDYKICGDPECESPMSRVQAVKSHEGKDCRFLNFRRGDTIFVYHKLTGKREDLWAGSIDKQFGYFPKDAVREEEVFATMRKVLETQESDFFCMDESGYPLDTSHLDTDEDDDLNFQDHEPKSSQISPHSHDTNAQGTVASTESTVKEREDEGGNKELIDAAELLEDELKTSTIPEQQESEASLTSSVTGWLGFGGEDKPNSDEDSMKAWRKVKTMTFKSRLRGRETEEGLKEEEKVEIHKQEEVEVQEQIEEVKQEEQKMKLEGLNKQETEKRGWKGEKWTTVLEEHGEIQVERLNESVEPNDTEQEEEMSDVSEESSSQEEMELKKDEHEVEEVKNQQIGVGSLGDEQGTLERLEESEEQNEKEEKADVSGEHSSQEGMELAEEREKEMEEAEEGEKSIEELPEPGHQDEQGTLKSLASLVSETNTQTEIQKDEEQEEKEVEKQNKEELEEENEHPTKEVEDDNVDEYQIDHTKYQMDKSEARSLAGSVSQHFSCVKFLLSCGLFYFLRNDERYVMFFCWTAVSLLPDDMRPGPDLYGVPWEPVIFTGLVGLVTFLLFTSRCYRSIKSRLYQKKEERLAGQLAQLLDEKCKVLETLSQCQKEYDDLENLLRDGGVLAQTQKSEDLEGQAEQLEQSKKQLGTDLGHLKEQLSQQQEHRKEQERRITLLEESMKACEEETKELHSKEEQAQTTLKVYSMNSERLQRNLETAEEENTVLQESNNQLKQEVEGWAERVSELEEEMRRCEVAHSAMLQDVAVKDDRITSLTDRLLRMKCWESDLEGEGGEKEATNGTPGEDDNAHLQKVQKLIFAAKLNADLKSVDEDKDRVFAKLNDEIKAKEDLQVKVSIEEMEKEKLSLQSDAENYTGQVERIQQKLQIMTEMYQENELKLHRMLTVEEKERHQKEEKLNKADKNIAMAMEELNNYRKRAEEMEEELEKTKQSYQTQISAHEKKAHNNWLAARSAERELGDFRRENALLRQKLTDTQFKLDSLDKDPYALNNLARPLPFRAERSPYGPSPLGRPSSETRPFLSPPILMDGLHGRLSPRVSRGPGEPPSGQAEMERSGGPHSDSGSNSPIWERDRRVPPPGPPGPLVPPVNSRQLCFKNIKVFPVASSKIFNFFSFLMLDYKMPHEMFKKKRDPKKFLSNLNFEGALGPLPPSGPLPPGPMPPRGLPMGPPHPLDMADGPFPRRAPYGPPPPPDFYHPRIPGGPPMRPMWPPHPQGMMLPPRFSPGGPLPPAPNPNAPYGPPMALHPTDGLPPPRQQSLPSPPQNQSPENI</sequence>
<dbReference type="InterPro" id="IPR001452">
    <property type="entry name" value="SH3_domain"/>
</dbReference>
<dbReference type="InterPro" id="IPR051500">
    <property type="entry name" value="cTAGE_MIA/OTOR"/>
</dbReference>
<dbReference type="GO" id="GO:0006888">
    <property type="term" value="P:endoplasmic reticulum to Golgi vesicle-mediated transport"/>
    <property type="evidence" value="ECO:0007669"/>
    <property type="project" value="TreeGrafter"/>
</dbReference>
<evidence type="ECO:0000256" key="9">
    <source>
        <dbReference type="SAM" id="MobiDB-lite"/>
    </source>
</evidence>
<dbReference type="Proteomes" id="UP000028760">
    <property type="component" value="Unassembled WGS sequence"/>
</dbReference>
<dbReference type="PANTHER" id="PTHR23158:SF38">
    <property type="entry name" value="MELANOMA INHIBITORY ACTIVITY PROTEIN 2"/>
    <property type="match status" value="1"/>
</dbReference>
<dbReference type="SMART" id="SM00326">
    <property type="entry name" value="SH3"/>
    <property type="match status" value="1"/>
</dbReference>
<organism evidence="11 12">
    <name type="scientific">Poecilia formosa</name>
    <name type="common">Amazon molly</name>
    <name type="synonym">Limia formosa</name>
    <dbReference type="NCBI Taxonomy" id="48698"/>
    <lineage>
        <taxon>Eukaryota</taxon>
        <taxon>Metazoa</taxon>
        <taxon>Chordata</taxon>
        <taxon>Craniata</taxon>
        <taxon>Vertebrata</taxon>
        <taxon>Euteleostomi</taxon>
        <taxon>Actinopterygii</taxon>
        <taxon>Neopterygii</taxon>
        <taxon>Teleostei</taxon>
        <taxon>Neoteleostei</taxon>
        <taxon>Acanthomorphata</taxon>
        <taxon>Ovalentaria</taxon>
        <taxon>Atherinomorphae</taxon>
        <taxon>Cyprinodontiformes</taxon>
        <taxon>Poeciliidae</taxon>
        <taxon>Poeciliinae</taxon>
        <taxon>Poecilia</taxon>
    </lineage>
</organism>
<feature type="region of interest" description="Disordered" evidence="9">
    <location>
        <begin position="1184"/>
        <end position="1306"/>
    </location>
</feature>
<reference evidence="11" key="3">
    <citation type="submission" date="2025-09" db="UniProtKB">
        <authorList>
            <consortium name="Ensembl"/>
        </authorList>
    </citation>
    <scope>IDENTIFICATION</scope>
</reference>
<evidence type="ECO:0000256" key="7">
    <source>
        <dbReference type="PROSITE-ProRule" id="PRU00192"/>
    </source>
</evidence>
<feature type="region of interest" description="Disordered" evidence="9">
    <location>
        <begin position="200"/>
        <end position="232"/>
    </location>
</feature>
<feature type="region of interest" description="Disordered" evidence="9">
    <location>
        <begin position="128"/>
        <end position="182"/>
    </location>
</feature>
<protein>
    <submittedName>
        <fullName evidence="11">CTAGE family member 5, ER export factor</fullName>
    </submittedName>
</protein>
<feature type="region of interest" description="Disordered" evidence="9">
    <location>
        <begin position="1035"/>
        <end position="1122"/>
    </location>
</feature>
<dbReference type="EMBL" id="AYCK01001346">
    <property type="status" value="NOT_ANNOTATED_CDS"/>
    <property type="molecule type" value="Genomic_DNA"/>
</dbReference>
<dbReference type="OMA" id="LHDHKKE"/>
<evidence type="ECO:0000256" key="6">
    <source>
        <dbReference type="ARBA" id="ARBA00023180"/>
    </source>
</evidence>
<dbReference type="SUPFAM" id="SSF50044">
    <property type="entry name" value="SH3-domain"/>
    <property type="match status" value="1"/>
</dbReference>
<keyword evidence="6" id="KW-0325">Glycoprotein</keyword>
<evidence type="ECO:0000256" key="2">
    <source>
        <dbReference type="ARBA" id="ARBA00022443"/>
    </source>
</evidence>
<keyword evidence="4" id="KW-0256">Endoplasmic reticulum</keyword>
<dbReference type="GeneTree" id="ENSGT00950000182767"/>
<keyword evidence="12" id="KW-1185">Reference proteome</keyword>
<keyword evidence="5 8" id="KW-0175">Coiled coil</keyword>
<dbReference type="PROSITE" id="PS50002">
    <property type="entry name" value="SH3"/>
    <property type="match status" value="1"/>
</dbReference>
<reference evidence="11" key="2">
    <citation type="submission" date="2025-08" db="UniProtKB">
        <authorList>
            <consortium name="Ensembl"/>
        </authorList>
    </citation>
    <scope>IDENTIFICATION</scope>
</reference>
<dbReference type="GO" id="GO:0070971">
    <property type="term" value="C:endoplasmic reticulum exit site"/>
    <property type="evidence" value="ECO:0007669"/>
    <property type="project" value="TreeGrafter"/>
</dbReference>
<comment type="subcellular location">
    <subcellularLocation>
        <location evidence="1">Endoplasmic reticulum membrane</location>
        <topology evidence="1">Single-pass membrane protein</topology>
    </subcellularLocation>
</comment>
<name>A0A096M7K1_POEFO</name>
<feature type="compositionally biased region" description="Pro residues" evidence="9">
    <location>
        <begin position="1222"/>
        <end position="1249"/>
    </location>
</feature>
<feature type="compositionally biased region" description="Acidic residues" evidence="9">
    <location>
        <begin position="327"/>
        <end position="349"/>
    </location>
</feature>
<accession>A0A096M7K1</accession>
<feature type="coiled-coil region" evidence="8">
    <location>
        <begin position="643"/>
        <end position="775"/>
    </location>
</feature>
<feature type="compositionally biased region" description="Polar residues" evidence="9">
    <location>
        <begin position="149"/>
        <end position="170"/>
    </location>
</feature>
<feature type="compositionally biased region" description="Basic and acidic residues" evidence="9">
    <location>
        <begin position="222"/>
        <end position="232"/>
    </location>
</feature>
<dbReference type="GO" id="GO:0009306">
    <property type="term" value="P:protein secretion"/>
    <property type="evidence" value="ECO:0007669"/>
    <property type="project" value="TreeGrafter"/>
</dbReference>